<accession>A0A9Q9M0G0</accession>
<keyword evidence="3" id="KW-0238">DNA-binding</keyword>
<dbReference type="InterPro" id="IPR044946">
    <property type="entry name" value="Restrct_endonuc_typeI_TRD_sf"/>
</dbReference>
<organism evidence="5 6">
    <name type="scientific">Aliiroseovarius crassostreae</name>
    <dbReference type="NCBI Taxonomy" id="154981"/>
    <lineage>
        <taxon>Bacteria</taxon>
        <taxon>Pseudomonadati</taxon>
        <taxon>Pseudomonadota</taxon>
        <taxon>Alphaproteobacteria</taxon>
        <taxon>Rhodobacterales</taxon>
        <taxon>Paracoccaceae</taxon>
        <taxon>Aliiroseovarius</taxon>
    </lineage>
</organism>
<gene>
    <name evidence="5" type="ORF">K3X48_05680</name>
</gene>
<comment type="similarity">
    <text evidence="1">Belongs to the type-I restriction system S methylase family.</text>
</comment>
<dbReference type="REBASE" id="654318">
    <property type="entry name" value="S.AcrS056ORF5685P"/>
</dbReference>
<evidence type="ECO:0000313" key="5">
    <source>
        <dbReference type="EMBL" id="UWP96468.1"/>
    </source>
</evidence>
<dbReference type="InterPro" id="IPR052021">
    <property type="entry name" value="Type-I_RS_S_subunit"/>
</dbReference>
<dbReference type="Pfam" id="PF01420">
    <property type="entry name" value="Methylase_S"/>
    <property type="match status" value="1"/>
</dbReference>
<evidence type="ECO:0000259" key="4">
    <source>
        <dbReference type="Pfam" id="PF01420"/>
    </source>
</evidence>
<keyword evidence="5" id="KW-0378">Hydrolase</keyword>
<evidence type="ECO:0000313" key="6">
    <source>
        <dbReference type="Proteomes" id="UP001057991"/>
    </source>
</evidence>
<dbReference type="PANTHER" id="PTHR30408:SF12">
    <property type="entry name" value="TYPE I RESTRICTION ENZYME MJAVIII SPECIFICITY SUBUNIT"/>
    <property type="match status" value="1"/>
</dbReference>
<sequence>MNEPFLSLPIAKGIPEKRARFLFRVRSEKSHPDDEQLAATQSHGVLSQKRYMEMTGNKVVAALAGTDNFNHVEQDDFVISLRTFEGGIERATESGCISPAYTVLAPLRGVEPGFFHYLLKSKVFISHLQTTVTGIRDGKSVKFENFANIVLPHPGLETQRRIADFLDRETARIDLLIEKKQQLLALLEEKVRSDIHGLFQSLDAETWRIRHLGKVKNGAGFPVDLQGDPSNEIPFFKVKNLAANGLDQRIAASDDTITKETARTLGASVFPAGTIVFAKIGAALLLGRFSMLGTEGCIDNNLAAFVVNKRLVDPDYLLLCLERFDMQLMVQPGAVPSLSTEKFINRSVPLPSLEGQRGLVELIRREVQRNGRIVQRTQVSIDRLKEYRSALITAAVTGQIDVASHSRSGATELKLDALQEEMDA</sequence>
<dbReference type="EMBL" id="CP080776">
    <property type="protein sequence ID" value="UWP96468.1"/>
    <property type="molecule type" value="Genomic_DNA"/>
</dbReference>
<evidence type="ECO:0000256" key="1">
    <source>
        <dbReference type="ARBA" id="ARBA00010923"/>
    </source>
</evidence>
<dbReference type="Gene3D" id="3.90.220.20">
    <property type="entry name" value="DNA methylase specificity domains"/>
    <property type="match status" value="2"/>
</dbReference>
<protein>
    <submittedName>
        <fullName evidence="5">Restriction endonuclease subunit S</fullName>
        <ecNumber evidence="5">3.1.21.-</ecNumber>
    </submittedName>
</protein>
<dbReference type="GO" id="GO:0003677">
    <property type="term" value="F:DNA binding"/>
    <property type="evidence" value="ECO:0007669"/>
    <property type="project" value="UniProtKB-KW"/>
</dbReference>
<dbReference type="AlphaFoldDB" id="A0A9Q9M0G0"/>
<dbReference type="Proteomes" id="UP001057991">
    <property type="component" value="Chromosome"/>
</dbReference>
<dbReference type="EC" id="3.1.21.-" evidence="5"/>
<evidence type="ECO:0000256" key="2">
    <source>
        <dbReference type="ARBA" id="ARBA00022747"/>
    </source>
</evidence>
<proteinExistence type="inferred from homology"/>
<evidence type="ECO:0000256" key="3">
    <source>
        <dbReference type="ARBA" id="ARBA00023125"/>
    </source>
</evidence>
<reference evidence="5" key="1">
    <citation type="submission" date="2021-08" db="EMBL/GenBank/DDBJ databases">
        <authorList>
            <person name="Nwanade C."/>
            <person name="Wang M."/>
            <person name="Masoudi A."/>
            <person name="Yu Z."/>
            <person name="Liu J."/>
        </authorList>
    </citation>
    <scope>NUCLEOTIDE SEQUENCE</scope>
    <source>
        <strain evidence="5">S056</strain>
    </source>
</reference>
<keyword evidence="5" id="KW-0255">Endonuclease</keyword>
<feature type="domain" description="Type I restriction modification DNA specificity" evidence="4">
    <location>
        <begin position="59"/>
        <end position="183"/>
    </location>
</feature>
<dbReference type="GO" id="GO:0004519">
    <property type="term" value="F:endonuclease activity"/>
    <property type="evidence" value="ECO:0007669"/>
    <property type="project" value="UniProtKB-KW"/>
</dbReference>
<dbReference type="SUPFAM" id="SSF116734">
    <property type="entry name" value="DNA methylase specificity domain"/>
    <property type="match status" value="2"/>
</dbReference>
<dbReference type="GO" id="GO:0009307">
    <property type="term" value="P:DNA restriction-modification system"/>
    <property type="evidence" value="ECO:0007669"/>
    <property type="project" value="UniProtKB-KW"/>
</dbReference>
<dbReference type="GO" id="GO:0016787">
    <property type="term" value="F:hydrolase activity"/>
    <property type="evidence" value="ECO:0007669"/>
    <property type="project" value="UniProtKB-KW"/>
</dbReference>
<keyword evidence="2" id="KW-0680">Restriction system</keyword>
<name>A0A9Q9M0G0_9RHOB</name>
<dbReference type="PANTHER" id="PTHR30408">
    <property type="entry name" value="TYPE-1 RESTRICTION ENZYME ECOKI SPECIFICITY PROTEIN"/>
    <property type="match status" value="1"/>
</dbReference>
<dbReference type="InterPro" id="IPR000055">
    <property type="entry name" value="Restrct_endonuc_typeI_TRD"/>
</dbReference>
<keyword evidence="5" id="KW-0540">Nuclease</keyword>
<dbReference type="RefSeq" id="WP_259806591.1">
    <property type="nucleotide sequence ID" value="NZ_CP080776.1"/>
</dbReference>